<accession>A0A183T0N6</accession>
<evidence type="ECO:0000313" key="1">
    <source>
        <dbReference type="EMBL" id="VDL96419.1"/>
    </source>
</evidence>
<dbReference type="AlphaFoldDB" id="A0A183T0N6"/>
<dbReference type="WBParaSite" id="SSLN_0001040701-mRNA-1">
    <property type="protein sequence ID" value="SSLN_0001040701-mRNA-1"/>
    <property type="gene ID" value="SSLN_0001040701"/>
</dbReference>
<keyword evidence="2" id="KW-1185">Reference proteome</keyword>
<sequence length="88" mass="9660">MERKSTPWDLGSGSTLSNRTNVWGSHRIRMGSSPTAIPTAAWGTPVLPVGPAALPRLIFVDLFLLLLDLVYPPLLLQMLFPCPVYCKP</sequence>
<dbReference type="EMBL" id="UYSU01035609">
    <property type="protein sequence ID" value="VDL96419.1"/>
    <property type="molecule type" value="Genomic_DNA"/>
</dbReference>
<organism evidence="3">
    <name type="scientific">Schistocephalus solidus</name>
    <name type="common">Tapeworm</name>
    <dbReference type="NCBI Taxonomy" id="70667"/>
    <lineage>
        <taxon>Eukaryota</taxon>
        <taxon>Metazoa</taxon>
        <taxon>Spiralia</taxon>
        <taxon>Lophotrochozoa</taxon>
        <taxon>Platyhelminthes</taxon>
        <taxon>Cestoda</taxon>
        <taxon>Eucestoda</taxon>
        <taxon>Diphyllobothriidea</taxon>
        <taxon>Diphyllobothriidae</taxon>
        <taxon>Schistocephalus</taxon>
    </lineage>
</organism>
<evidence type="ECO:0000313" key="3">
    <source>
        <dbReference type="WBParaSite" id="SSLN_0001040701-mRNA-1"/>
    </source>
</evidence>
<evidence type="ECO:0000313" key="2">
    <source>
        <dbReference type="Proteomes" id="UP000275846"/>
    </source>
</evidence>
<proteinExistence type="predicted"/>
<reference evidence="3" key="1">
    <citation type="submission" date="2016-06" db="UniProtKB">
        <authorList>
            <consortium name="WormBaseParasite"/>
        </authorList>
    </citation>
    <scope>IDENTIFICATION</scope>
</reference>
<dbReference type="Proteomes" id="UP000275846">
    <property type="component" value="Unassembled WGS sequence"/>
</dbReference>
<reference evidence="1 2" key="2">
    <citation type="submission" date="2018-11" db="EMBL/GenBank/DDBJ databases">
        <authorList>
            <consortium name="Pathogen Informatics"/>
        </authorList>
    </citation>
    <scope>NUCLEOTIDE SEQUENCE [LARGE SCALE GENOMIC DNA]</scope>
    <source>
        <strain evidence="1 2">NST_G2</strain>
    </source>
</reference>
<protein>
    <submittedName>
        <fullName evidence="1 3">Uncharacterized protein</fullName>
    </submittedName>
</protein>
<gene>
    <name evidence="1" type="ORF">SSLN_LOCUS10034</name>
</gene>
<name>A0A183T0N6_SCHSO</name>